<name>A0A1M5V2P2_9CLOT</name>
<keyword evidence="5" id="KW-1185">Reference proteome</keyword>
<dbReference type="PRINTS" id="PR00625">
    <property type="entry name" value="JDOMAIN"/>
</dbReference>
<dbReference type="PANTHER" id="PTHR43948">
    <property type="entry name" value="DNAJ HOMOLOG SUBFAMILY B"/>
    <property type="match status" value="1"/>
</dbReference>
<feature type="region of interest" description="Disordered" evidence="2">
    <location>
        <begin position="60"/>
        <end position="88"/>
    </location>
</feature>
<evidence type="ECO:0000259" key="3">
    <source>
        <dbReference type="PROSITE" id="PS50076"/>
    </source>
</evidence>
<dbReference type="Proteomes" id="UP000184447">
    <property type="component" value="Unassembled WGS sequence"/>
</dbReference>
<dbReference type="CDD" id="cd06257">
    <property type="entry name" value="DnaJ"/>
    <property type="match status" value="1"/>
</dbReference>
<dbReference type="EMBL" id="FQXM01000010">
    <property type="protein sequence ID" value="SHH69537.1"/>
    <property type="molecule type" value="Genomic_DNA"/>
</dbReference>
<evidence type="ECO:0000313" key="4">
    <source>
        <dbReference type="EMBL" id="SHH69537.1"/>
    </source>
</evidence>
<reference evidence="4 5" key="1">
    <citation type="submission" date="2016-11" db="EMBL/GenBank/DDBJ databases">
        <authorList>
            <person name="Jaros S."/>
            <person name="Januszkiewicz K."/>
            <person name="Wedrychowicz H."/>
        </authorList>
    </citation>
    <scope>NUCLEOTIDE SEQUENCE [LARGE SCALE GENOMIC DNA]</scope>
    <source>
        <strain evidence="4 5">DSM 8605</strain>
    </source>
</reference>
<dbReference type="GO" id="GO:0006260">
    <property type="term" value="P:DNA replication"/>
    <property type="evidence" value="ECO:0007669"/>
    <property type="project" value="UniProtKB-KW"/>
</dbReference>
<feature type="domain" description="J" evidence="3">
    <location>
        <begin position="3"/>
        <end position="77"/>
    </location>
</feature>
<keyword evidence="1" id="KW-0235">DNA replication</keyword>
<dbReference type="InterPro" id="IPR001623">
    <property type="entry name" value="DnaJ_domain"/>
</dbReference>
<dbReference type="SMART" id="SM00271">
    <property type="entry name" value="DnaJ"/>
    <property type="match status" value="1"/>
</dbReference>
<dbReference type="PROSITE" id="PS50076">
    <property type="entry name" value="DNAJ_2"/>
    <property type="match status" value="1"/>
</dbReference>
<dbReference type="PANTHER" id="PTHR43948:SF10">
    <property type="entry name" value="MRJ, ISOFORM E"/>
    <property type="match status" value="1"/>
</dbReference>
<dbReference type="AlphaFoldDB" id="A0A1M5V2P2"/>
<accession>A0A1M5V2P2</accession>
<dbReference type="InterPro" id="IPR036869">
    <property type="entry name" value="J_dom_sf"/>
</dbReference>
<evidence type="ECO:0000313" key="5">
    <source>
        <dbReference type="Proteomes" id="UP000184447"/>
    </source>
</evidence>
<dbReference type="SUPFAM" id="SSF46565">
    <property type="entry name" value="Chaperone J-domain"/>
    <property type="match status" value="1"/>
</dbReference>
<dbReference type="STRING" id="1121316.SAMN02745207_02029"/>
<dbReference type="Gene3D" id="1.10.287.110">
    <property type="entry name" value="DnaJ domain"/>
    <property type="match status" value="1"/>
</dbReference>
<dbReference type="OrthoDB" id="9779889at2"/>
<proteinExistence type="predicted"/>
<sequence>MRNPYEVIGVKENASMDEIKKAYRQQARKYHPDQYGDNPLKDLAEEKMRELNEAYDYLEKNSSTNNSSKNNSSNNYSSSQNSGNGSSGYDYNKIRMDIRSGNLSAAEQTLNKIKIHDAEWNYLMGLLYIQKGWQDAGFRYVSTASKMSPSNQEYRDTLNFINTKNNSYRQQYYGNRGGDPDFCNICMNLWCLDTFCECFGGDLIGCC</sequence>
<dbReference type="Pfam" id="PF00226">
    <property type="entry name" value="DnaJ"/>
    <property type="match status" value="1"/>
</dbReference>
<gene>
    <name evidence="4" type="ORF">SAMN02745207_02029</name>
</gene>
<evidence type="ECO:0000256" key="1">
    <source>
        <dbReference type="ARBA" id="ARBA00022705"/>
    </source>
</evidence>
<dbReference type="RefSeq" id="WP_073338327.1">
    <property type="nucleotide sequence ID" value="NZ_FQXM01000010.1"/>
</dbReference>
<evidence type="ECO:0000256" key="2">
    <source>
        <dbReference type="SAM" id="MobiDB-lite"/>
    </source>
</evidence>
<protein>
    <submittedName>
        <fullName evidence="4">Molecular chaperone DnaJ</fullName>
    </submittedName>
</protein>
<organism evidence="4 5">
    <name type="scientific">Clostridium grantii DSM 8605</name>
    <dbReference type="NCBI Taxonomy" id="1121316"/>
    <lineage>
        <taxon>Bacteria</taxon>
        <taxon>Bacillati</taxon>
        <taxon>Bacillota</taxon>
        <taxon>Clostridia</taxon>
        <taxon>Eubacteriales</taxon>
        <taxon>Clostridiaceae</taxon>
        <taxon>Clostridium</taxon>
    </lineage>
</organism>